<evidence type="ECO:0000256" key="12">
    <source>
        <dbReference type="RuleBase" id="RU003357"/>
    </source>
</evidence>
<evidence type="ECO:0000313" key="16">
    <source>
        <dbReference type="EMBL" id="MBY8824242.1"/>
    </source>
</evidence>
<evidence type="ECO:0000256" key="4">
    <source>
        <dbReference type="ARBA" id="ARBA00022496"/>
    </source>
</evidence>
<feature type="domain" description="TonB-dependent receptor-like beta-barrel" evidence="14">
    <location>
        <begin position="290"/>
        <end position="687"/>
    </location>
</feature>
<keyword evidence="10 11" id="KW-0998">Cell outer membrane</keyword>
<protein>
    <submittedName>
        <fullName evidence="16">TonB-dependent receptor</fullName>
    </submittedName>
</protein>
<evidence type="ECO:0000256" key="9">
    <source>
        <dbReference type="ARBA" id="ARBA00023136"/>
    </source>
</evidence>
<dbReference type="InterPro" id="IPR036942">
    <property type="entry name" value="Beta-barrel_TonB_sf"/>
</dbReference>
<evidence type="ECO:0000256" key="6">
    <source>
        <dbReference type="ARBA" id="ARBA00023004"/>
    </source>
</evidence>
<evidence type="ECO:0000256" key="3">
    <source>
        <dbReference type="ARBA" id="ARBA00022452"/>
    </source>
</evidence>
<dbReference type="Proteomes" id="UP000706039">
    <property type="component" value="Unassembled WGS sequence"/>
</dbReference>
<dbReference type="CDD" id="cd01347">
    <property type="entry name" value="ligand_gated_channel"/>
    <property type="match status" value="1"/>
</dbReference>
<evidence type="ECO:0000259" key="14">
    <source>
        <dbReference type="Pfam" id="PF00593"/>
    </source>
</evidence>
<dbReference type="PANTHER" id="PTHR32552:SF81">
    <property type="entry name" value="TONB-DEPENDENT OUTER MEMBRANE RECEPTOR"/>
    <property type="match status" value="1"/>
</dbReference>
<dbReference type="InterPro" id="IPR039426">
    <property type="entry name" value="TonB-dep_rcpt-like"/>
</dbReference>
<dbReference type="PANTHER" id="PTHR32552">
    <property type="entry name" value="FERRICHROME IRON RECEPTOR-RELATED"/>
    <property type="match status" value="1"/>
</dbReference>
<comment type="caution">
    <text evidence="16">The sequence shown here is derived from an EMBL/GenBank/DDBJ whole genome shotgun (WGS) entry which is preliminary data.</text>
</comment>
<dbReference type="EMBL" id="JAINVV010000008">
    <property type="protein sequence ID" value="MBY8824242.1"/>
    <property type="molecule type" value="Genomic_DNA"/>
</dbReference>
<comment type="similarity">
    <text evidence="11 12">Belongs to the TonB-dependent receptor family.</text>
</comment>
<keyword evidence="16" id="KW-0675">Receptor</keyword>
<dbReference type="Pfam" id="PF00593">
    <property type="entry name" value="TonB_dep_Rec_b-barrel"/>
    <property type="match status" value="1"/>
</dbReference>
<sequence length="730" mass="79189">MGKAYRSRGTAGLIAIAIATAFGGAGVARAQDTAGASEDGIADIVVTARQREENLQEIPDSITAFSASTIAERRLQRIDDFLALTSNVRINNDQDTATNNISIRGLGSNRNQAAAVAFSIDGVVLPDSDAFTMDLSDVERVEVLKGPQGALYGKGAIAGAINITTKKPTNEMEGEVKAGYASGNAWRVFGALSGPIVDDVVLARVSISHRDGDGTIVNRLDGRGLDRNRQTRVTGRVIVNPSPDFSIDLRASHTKERGGATWFSLVNVLGTSGGEITSAMARIRPNLDGESITRRKVTDLSMTLSYDTAIGTLSAISAYDKIDVYFNQDLDISPFPMVPTAAQDRVTRSFSQEVRLTSPGDQPLRYIVGAYYQHSKRDIDTFAELDFCLFVASCFSGPAGGFVSGGVIPAVLADNRITFKQYALFGQINYDIMETLELTAALRYDTNKARIDDYQASMVDRDTFSKLQPKVSLAYKPSEALTLYGTYSQGFKSGSFNPASAGPAFPRVIGQESSRNYEIGVKTSWLDRRLIFNAAAFYTEHLNPQIFQLDAATLTQGSLNARRSEIKGLELELNARPARGFDLNASFGYIDAKITDFNGTAAYVGQQLPNAPKFTLNIGAQYRHPLSDAIEGRMRLDFAAVGRQSFQDFQLPSSPDVYLFQKSYGTLDATLGLDGANWSASLFVKNLTKRHYATSAFSRYIFAAGFVPLNADAVQIDTGRIVGGELSFRF</sequence>
<keyword evidence="9 11" id="KW-0472">Membrane</keyword>
<feature type="chain" id="PRO_5047213297" evidence="13">
    <location>
        <begin position="31"/>
        <end position="730"/>
    </location>
</feature>
<comment type="subcellular location">
    <subcellularLocation>
        <location evidence="1 11">Cell outer membrane</location>
        <topology evidence="1 11">Multi-pass membrane protein</topology>
    </subcellularLocation>
</comment>
<dbReference type="Pfam" id="PF07715">
    <property type="entry name" value="Plug"/>
    <property type="match status" value="1"/>
</dbReference>
<feature type="signal peptide" evidence="13">
    <location>
        <begin position="1"/>
        <end position="30"/>
    </location>
</feature>
<keyword evidence="5 11" id="KW-0812">Transmembrane</keyword>
<keyword evidence="13" id="KW-0732">Signal</keyword>
<organism evidence="16 17">
    <name type="scientific">Sphingomonas colocasiae</name>
    <dbReference type="NCBI Taxonomy" id="1848973"/>
    <lineage>
        <taxon>Bacteria</taxon>
        <taxon>Pseudomonadati</taxon>
        <taxon>Pseudomonadota</taxon>
        <taxon>Alphaproteobacteria</taxon>
        <taxon>Sphingomonadales</taxon>
        <taxon>Sphingomonadaceae</taxon>
        <taxon>Sphingomonas</taxon>
    </lineage>
</organism>
<proteinExistence type="inferred from homology"/>
<name>A0ABS7PSC4_9SPHN</name>
<keyword evidence="3 11" id="KW-1134">Transmembrane beta strand</keyword>
<keyword evidence="17" id="KW-1185">Reference proteome</keyword>
<evidence type="ECO:0000256" key="8">
    <source>
        <dbReference type="ARBA" id="ARBA00023077"/>
    </source>
</evidence>
<keyword evidence="4" id="KW-0410">Iron transport</keyword>
<evidence type="ECO:0000256" key="2">
    <source>
        <dbReference type="ARBA" id="ARBA00022448"/>
    </source>
</evidence>
<accession>A0ABS7PSC4</accession>
<dbReference type="PROSITE" id="PS52016">
    <property type="entry name" value="TONB_DEPENDENT_REC_3"/>
    <property type="match status" value="1"/>
</dbReference>
<reference evidence="16 17" key="1">
    <citation type="submission" date="2021-08" db="EMBL/GenBank/DDBJ databases">
        <authorList>
            <person name="Tuo L."/>
        </authorList>
    </citation>
    <scope>NUCLEOTIDE SEQUENCE [LARGE SCALE GENOMIC DNA]</scope>
    <source>
        <strain evidence="16 17">JCM 31229</strain>
    </source>
</reference>
<evidence type="ECO:0000259" key="15">
    <source>
        <dbReference type="Pfam" id="PF07715"/>
    </source>
</evidence>
<evidence type="ECO:0000256" key="1">
    <source>
        <dbReference type="ARBA" id="ARBA00004571"/>
    </source>
</evidence>
<evidence type="ECO:0000256" key="7">
    <source>
        <dbReference type="ARBA" id="ARBA00023065"/>
    </source>
</evidence>
<dbReference type="InterPro" id="IPR012910">
    <property type="entry name" value="Plug_dom"/>
</dbReference>
<evidence type="ECO:0000256" key="11">
    <source>
        <dbReference type="PROSITE-ProRule" id="PRU01360"/>
    </source>
</evidence>
<dbReference type="SUPFAM" id="SSF56935">
    <property type="entry name" value="Porins"/>
    <property type="match status" value="1"/>
</dbReference>
<keyword evidence="7" id="KW-0406">Ion transport</keyword>
<evidence type="ECO:0000313" key="17">
    <source>
        <dbReference type="Proteomes" id="UP000706039"/>
    </source>
</evidence>
<evidence type="ECO:0000256" key="10">
    <source>
        <dbReference type="ARBA" id="ARBA00023237"/>
    </source>
</evidence>
<dbReference type="Gene3D" id="2.40.170.20">
    <property type="entry name" value="TonB-dependent receptor, beta-barrel domain"/>
    <property type="match status" value="1"/>
</dbReference>
<feature type="domain" description="TonB-dependent receptor plug" evidence="15">
    <location>
        <begin position="55"/>
        <end position="160"/>
    </location>
</feature>
<evidence type="ECO:0000256" key="5">
    <source>
        <dbReference type="ARBA" id="ARBA00022692"/>
    </source>
</evidence>
<keyword evidence="2 11" id="KW-0813">Transport</keyword>
<dbReference type="InterPro" id="IPR000531">
    <property type="entry name" value="Beta-barrel_TonB"/>
</dbReference>
<evidence type="ECO:0000256" key="13">
    <source>
        <dbReference type="SAM" id="SignalP"/>
    </source>
</evidence>
<keyword evidence="8 12" id="KW-0798">TonB box</keyword>
<gene>
    <name evidence="16" type="ORF">K7G82_18195</name>
</gene>
<keyword evidence="6" id="KW-0408">Iron</keyword>
<dbReference type="RefSeq" id="WP_222991321.1">
    <property type="nucleotide sequence ID" value="NZ_JAINVV010000008.1"/>
</dbReference>